<dbReference type="InterPro" id="IPR019734">
    <property type="entry name" value="TPR_rpt"/>
</dbReference>
<proteinExistence type="predicted"/>
<feature type="region of interest" description="Disordered" evidence="1">
    <location>
        <begin position="1086"/>
        <end position="1105"/>
    </location>
</feature>
<sequence>MEFSTGTESEGDREETSLFTLMARVPTLKQAIDSSDVDNYRETSARFLLWCHQVSQASHFPLVHCTEELEKCLAYIMSEPSMEFVQGSPLSYDLTLQVVARYKEQSRYHEVVEMCNRIIEQVGDTEHLQYFAAWAWKMLGEAYLLQGQITQGEEAREKVFKLMLSLPDDPSWLDNVDRYSLLSMAYLDNDKPRESKKHSAKALRYLKGKEEPWGFVCSRKTKLNELLGKASEQCGDLVRAVEYYQESLRILKAWRADRLAQSTLYYQIGGVQRLLGHYIEAISTFKQGLIYAEQCGHVNPQFHFLSALVDTYRELVSPEYLQHNSILDHRQAKEALQRYTEAYRNRIQSYTALSPPCEIRDVKHAEEELKSSVEQGELDFRCRAIFYICEERLHPESPNRDIACAREAFEECQKCLKAWDSQNGNVLTVQSQDMRLKLAFFAFSLGELEKAEEILKVLLRSYERILDNMFSAGDASEELVLKFRESTKMAFRAMIWVQLKLVERDSNLQAGTASSQMPTVSNHSGPRTLSSWWKTLIWSERARARTVMIHLAPGFRGLNLQPGDKREFKGLWFPDTNNFPYDHNPKALMESFNLHSDPLLDTPWRHAIKDHIGFNFDDSYALNFIGHAVRDSKMAFVEYFIFDKDKLFIIVLMAKPDSTNGSLMDGSQNLAHVEEGVFHGVELGFSLVDMKAKLHDDDKADALEETKGLAQTATSGSSSDPISVMNANRFYTNEIITGLVAKSQRLVIDVQEKLKHDEYGTDIKDEEEELDRLYSILYNLLIEPVEKYLERIPSDYNLVIIPHEDMGLIPFATLTNGKQALIERFAITVAPSICTVRLCGKLYENKVFGDGGELLVGRETGYPKGWLSLDNAHAEVEAVQEFCVSPVSITESSHDGSNDNMKTIVKQYMQKASWLHFVAHGQVSKEFPRGSLLLGCDDSSRLTGDEIAQAGPLPARAAVLSACQTALGSVQGDGILGFARAFILAGVPITILSMWEVRGSFCIEFMKNLYSALRGGLDVPHAMQKVILDMKQEQVKFRSSRINITQRKWRSSDLAAFACYGYPGVKFTAEKGKDIAPPWLDLLQDDSRYKGGKGQSGGSSSTSTS</sequence>
<dbReference type="EMBL" id="OZ023720">
    <property type="protein sequence ID" value="CAK9870194.1"/>
    <property type="molecule type" value="Genomic_DNA"/>
</dbReference>
<evidence type="ECO:0000313" key="3">
    <source>
        <dbReference type="EMBL" id="CAK9870194.1"/>
    </source>
</evidence>
<dbReference type="Proteomes" id="UP001497522">
    <property type="component" value="Chromosome 19"/>
</dbReference>
<dbReference type="PANTHER" id="PTHR10098:SF108">
    <property type="entry name" value="TETRATRICOPEPTIDE REPEAT PROTEIN 28"/>
    <property type="match status" value="1"/>
</dbReference>
<dbReference type="Pfam" id="PF12770">
    <property type="entry name" value="CHAT"/>
    <property type="match status" value="1"/>
</dbReference>
<dbReference type="InterPro" id="IPR024983">
    <property type="entry name" value="CHAT_dom"/>
</dbReference>
<dbReference type="SUPFAM" id="SSF48452">
    <property type="entry name" value="TPR-like"/>
    <property type="match status" value="1"/>
</dbReference>
<protein>
    <recommendedName>
        <fullName evidence="2">CHAT domain-containing protein</fullName>
    </recommendedName>
</protein>
<accession>A0ABP1B651</accession>
<reference evidence="3" key="1">
    <citation type="submission" date="2024-03" db="EMBL/GenBank/DDBJ databases">
        <authorList>
            <consortium name="ELIXIR-Norway"/>
            <consortium name="Elixir Norway"/>
        </authorList>
    </citation>
    <scope>NUCLEOTIDE SEQUENCE</scope>
</reference>
<evidence type="ECO:0000256" key="1">
    <source>
        <dbReference type="SAM" id="MobiDB-lite"/>
    </source>
</evidence>
<name>A0ABP1B651_9BRYO</name>
<evidence type="ECO:0000313" key="4">
    <source>
        <dbReference type="Proteomes" id="UP001497522"/>
    </source>
</evidence>
<keyword evidence="4" id="KW-1185">Reference proteome</keyword>
<evidence type="ECO:0000259" key="2">
    <source>
        <dbReference type="Pfam" id="PF12770"/>
    </source>
</evidence>
<gene>
    <name evidence="3" type="ORF">CSSPJE1EN2_LOCUS12931</name>
</gene>
<dbReference type="PANTHER" id="PTHR10098">
    <property type="entry name" value="RAPSYN-RELATED"/>
    <property type="match status" value="1"/>
</dbReference>
<dbReference type="SMART" id="SM00028">
    <property type="entry name" value="TPR"/>
    <property type="match status" value="3"/>
</dbReference>
<organism evidence="3 4">
    <name type="scientific">Sphagnum jensenii</name>
    <dbReference type="NCBI Taxonomy" id="128206"/>
    <lineage>
        <taxon>Eukaryota</taxon>
        <taxon>Viridiplantae</taxon>
        <taxon>Streptophyta</taxon>
        <taxon>Embryophyta</taxon>
        <taxon>Bryophyta</taxon>
        <taxon>Sphagnophytina</taxon>
        <taxon>Sphagnopsida</taxon>
        <taxon>Sphagnales</taxon>
        <taxon>Sphagnaceae</taxon>
        <taxon>Sphagnum</taxon>
    </lineage>
</organism>
<dbReference type="InterPro" id="IPR011990">
    <property type="entry name" value="TPR-like_helical_dom_sf"/>
</dbReference>
<dbReference type="Gene3D" id="1.25.40.10">
    <property type="entry name" value="Tetratricopeptide repeat domain"/>
    <property type="match status" value="2"/>
</dbReference>
<feature type="domain" description="CHAT" evidence="2">
    <location>
        <begin position="776"/>
        <end position="1061"/>
    </location>
</feature>